<dbReference type="EMBL" id="JAPVEA010000009">
    <property type="protein sequence ID" value="KAJ5433412.1"/>
    <property type="molecule type" value="Genomic_DNA"/>
</dbReference>
<dbReference type="GeneID" id="81606192"/>
<protein>
    <submittedName>
        <fullName evidence="2">Uncharacterized protein</fullName>
    </submittedName>
</protein>
<gene>
    <name evidence="2" type="ORF">N7458_012568</name>
</gene>
<keyword evidence="3" id="KW-1185">Reference proteome</keyword>
<dbReference type="Proteomes" id="UP001213681">
    <property type="component" value="Unassembled WGS sequence"/>
</dbReference>
<dbReference type="AlphaFoldDB" id="A0AAD6FXZ0"/>
<feature type="region of interest" description="Disordered" evidence="1">
    <location>
        <begin position="48"/>
        <end position="72"/>
    </location>
</feature>
<proteinExistence type="predicted"/>
<evidence type="ECO:0000313" key="2">
    <source>
        <dbReference type="EMBL" id="KAJ5433412.1"/>
    </source>
</evidence>
<reference evidence="2" key="1">
    <citation type="submission" date="2022-12" db="EMBL/GenBank/DDBJ databases">
        <authorList>
            <person name="Petersen C."/>
        </authorList>
    </citation>
    <scope>NUCLEOTIDE SEQUENCE</scope>
    <source>
        <strain evidence="2">IBT 16125</strain>
    </source>
</reference>
<comment type="caution">
    <text evidence="2">The sequence shown here is derived from an EMBL/GenBank/DDBJ whole genome shotgun (WGS) entry which is preliminary data.</text>
</comment>
<dbReference type="RefSeq" id="XP_056760703.1">
    <property type="nucleotide sequence ID" value="XM_056915949.1"/>
</dbReference>
<evidence type="ECO:0000256" key="1">
    <source>
        <dbReference type="SAM" id="MobiDB-lite"/>
    </source>
</evidence>
<evidence type="ECO:0000313" key="3">
    <source>
        <dbReference type="Proteomes" id="UP001213681"/>
    </source>
</evidence>
<sequence>MAHRGSTGQHRNLWDARFGQQKEQRDEWRGWKSSVFLLWVENVGNGVGPLHRKVDRNNPGASKGPKSQEIPKVLRPVESGLLAESPGTLINSVISPAD</sequence>
<organism evidence="2 3">
    <name type="scientific">Penicillium daleae</name>
    <dbReference type="NCBI Taxonomy" id="63821"/>
    <lineage>
        <taxon>Eukaryota</taxon>
        <taxon>Fungi</taxon>
        <taxon>Dikarya</taxon>
        <taxon>Ascomycota</taxon>
        <taxon>Pezizomycotina</taxon>
        <taxon>Eurotiomycetes</taxon>
        <taxon>Eurotiomycetidae</taxon>
        <taxon>Eurotiales</taxon>
        <taxon>Aspergillaceae</taxon>
        <taxon>Penicillium</taxon>
    </lineage>
</organism>
<name>A0AAD6FXZ0_9EURO</name>
<reference evidence="2" key="2">
    <citation type="journal article" date="2023" name="IMA Fungus">
        <title>Comparative genomic study of the Penicillium genus elucidates a diverse pangenome and 15 lateral gene transfer events.</title>
        <authorList>
            <person name="Petersen C."/>
            <person name="Sorensen T."/>
            <person name="Nielsen M.R."/>
            <person name="Sondergaard T.E."/>
            <person name="Sorensen J.L."/>
            <person name="Fitzpatrick D.A."/>
            <person name="Frisvad J.C."/>
            <person name="Nielsen K.L."/>
        </authorList>
    </citation>
    <scope>NUCLEOTIDE SEQUENCE</scope>
    <source>
        <strain evidence="2">IBT 16125</strain>
    </source>
</reference>
<accession>A0AAD6FXZ0</accession>